<name>A0A1M5U621_9VIBR</name>
<dbReference type="EMBL" id="FQXZ01000001">
    <property type="protein sequence ID" value="SHH58296.1"/>
    <property type="molecule type" value="Genomic_DNA"/>
</dbReference>
<evidence type="ECO:0000256" key="2">
    <source>
        <dbReference type="SAM" id="Phobius"/>
    </source>
</evidence>
<keyword evidence="5" id="KW-1185">Reference proteome</keyword>
<feature type="region of interest" description="Disordered" evidence="1">
    <location>
        <begin position="399"/>
        <end position="418"/>
    </location>
</feature>
<protein>
    <recommendedName>
        <fullName evidence="3">SPOR domain-containing protein</fullName>
    </recommendedName>
</protein>
<dbReference type="InterPro" id="IPR049945">
    <property type="entry name" value="AAA_22"/>
</dbReference>
<dbReference type="RefSeq" id="WP_073601819.1">
    <property type="nucleotide sequence ID" value="NZ_FQXZ01000001.1"/>
</dbReference>
<keyword evidence="2" id="KW-0812">Transmembrane</keyword>
<reference evidence="4 5" key="1">
    <citation type="submission" date="2016-11" db="EMBL/GenBank/DDBJ databases">
        <authorList>
            <person name="Jaros S."/>
            <person name="Januszkiewicz K."/>
            <person name="Wedrychowicz H."/>
        </authorList>
    </citation>
    <scope>NUCLEOTIDE SEQUENCE [LARGE SCALE GENOMIC DNA]</scope>
    <source>
        <strain evidence="4 5">CECT 7868</strain>
    </source>
</reference>
<dbReference type="InterPro" id="IPR007730">
    <property type="entry name" value="SPOR-like_dom"/>
</dbReference>
<dbReference type="Pfam" id="PF05036">
    <property type="entry name" value="SPOR"/>
    <property type="match status" value="1"/>
</dbReference>
<dbReference type="STRING" id="1216006.VA7868_00019"/>
<organism evidence="4 5">
    <name type="scientific">Vibrio aerogenes CECT 7868</name>
    <dbReference type="NCBI Taxonomy" id="1216006"/>
    <lineage>
        <taxon>Bacteria</taxon>
        <taxon>Pseudomonadati</taxon>
        <taxon>Pseudomonadota</taxon>
        <taxon>Gammaproteobacteria</taxon>
        <taxon>Vibrionales</taxon>
        <taxon>Vibrionaceae</taxon>
        <taxon>Vibrio</taxon>
    </lineage>
</organism>
<dbReference type="OrthoDB" id="6189127at2"/>
<dbReference type="Pfam" id="PF13401">
    <property type="entry name" value="AAA_22"/>
    <property type="match status" value="1"/>
</dbReference>
<feature type="domain" description="SPOR" evidence="3">
    <location>
        <begin position="472"/>
        <end position="550"/>
    </location>
</feature>
<dbReference type="Gene3D" id="3.30.70.1070">
    <property type="entry name" value="Sporulation related repeat"/>
    <property type="match status" value="1"/>
</dbReference>
<dbReference type="GO" id="GO:0042834">
    <property type="term" value="F:peptidoglycan binding"/>
    <property type="evidence" value="ECO:0007669"/>
    <property type="project" value="InterPro"/>
</dbReference>
<feature type="compositionally biased region" description="Polar residues" evidence="1">
    <location>
        <begin position="401"/>
        <end position="418"/>
    </location>
</feature>
<evidence type="ECO:0000259" key="3">
    <source>
        <dbReference type="PROSITE" id="PS51724"/>
    </source>
</evidence>
<dbReference type="Proteomes" id="UP000184608">
    <property type="component" value="Unassembled WGS sequence"/>
</dbReference>
<sequence length="562" mass="62422">MSLADERVLELQSQTDLLERIQLLTRFGSNFITVSGGPGAGKTWIAQRYLEVWADDKNQSLLMCYPGQEESQWRSTILTQISSYAEFNADESLVSNLSAVLEDEECNIVIVVDDAHILSEALISELWSLVIEAQKRSQWTVNVVFFSLPKTLDKLLSRLADGEDNKAVDLEIDTLAQDDADRFFEFLVIRYVDPKIEQQLRRSFARIRKTPGDIMALGEQKMEKRIVIRSIIGSPAKIALIILLVCLLVGAGYWWMLSENQAPDILQTATHESNAQTVIPTLPESSSSEAGHSGQVSDENHATEATSRTSANPVKKQNGSRPVDDSGALPPDIVDQTANVGVDDQGRRVVVSSEVVDALMEGKPESSDTSQLHQVANEVSPPPQMILSDEAVADISDDLQQRQSGTGNQTQAETSQAEVNIADMPEPAVASEKDQAETSSEGKKIKIRVSRTQTEAASVGGPYRDDRRVLLNMADRSYTLQLAAFNSVQEVEDFIRRYALQGQVHVYSTVRNSVDWYMITYKNYPTIQMARDAVLTLPDELQSLGPWAKSIRQVHREIERAK</sequence>
<dbReference type="PROSITE" id="PS51724">
    <property type="entry name" value="SPOR"/>
    <property type="match status" value="1"/>
</dbReference>
<dbReference type="PANTHER" id="PTHR35894">
    <property type="entry name" value="GENERAL SECRETION PATHWAY PROTEIN A-RELATED"/>
    <property type="match status" value="1"/>
</dbReference>
<feature type="transmembrane region" description="Helical" evidence="2">
    <location>
        <begin position="238"/>
        <end position="257"/>
    </location>
</feature>
<keyword evidence="2" id="KW-1133">Transmembrane helix</keyword>
<accession>A0A1M5U621</accession>
<feature type="compositionally biased region" description="Basic and acidic residues" evidence="1">
    <location>
        <begin position="431"/>
        <end position="444"/>
    </location>
</feature>
<dbReference type="PANTHER" id="PTHR35894:SF7">
    <property type="entry name" value="GENERAL SECRETION PATHWAY PROTEIN A-RELATED"/>
    <property type="match status" value="1"/>
</dbReference>
<evidence type="ECO:0000313" key="5">
    <source>
        <dbReference type="Proteomes" id="UP000184608"/>
    </source>
</evidence>
<feature type="region of interest" description="Disordered" evidence="1">
    <location>
        <begin position="282"/>
        <end position="346"/>
    </location>
</feature>
<gene>
    <name evidence="4" type="ORF">VA7868_00019</name>
</gene>
<dbReference type="InterPro" id="IPR036680">
    <property type="entry name" value="SPOR-like_sf"/>
</dbReference>
<dbReference type="InterPro" id="IPR052026">
    <property type="entry name" value="ExeA_AAA_ATPase_DNA-bind"/>
</dbReference>
<dbReference type="GO" id="GO:0016887">
    <property type="term" value="F:ATP hydrolysis activity"/>
    <property type="evidence" value="ECO:0007669"/>
    <property type="project" value="InterPro"/>
</dbReference>
<dbReference type="AlphaFoldDB" id="A0A1M5U621"/>
<evidence type="ECO:0000256" key="1">
    <source>
        <dbReference type="SAM" id="MobiDB-lite"/>
    </source>
</evidence>
<evidence type="ECO:0000313" key="4">
    <source>
        <dbReference type="EMBL" id="SHH58296.1"/>
    </source>
</evidence>
<feature type="region of interest" description="Disordered" evidence="1">
    <location>
        <begin position="426"/>
        <end position="445"/>
    </location>
</feature>
<proteinExistence type="predicted"/>
<dbReference type="Gene3D" id="3.40.50.300">
    <property type="entry name" value="P-loop containing nucleotide triphosphate hydrolases"/>
    <property type="match status" value="1"/>
</dbReference>
<dbReference type="InterPro" id="IPR027417">
    <property type="entry name" value="P-loop_NTPase"/>
</dbReference>
<dbReference type="SUPFAM" id="SSF52540">
    <property type="entry name" value="P-loop containing nucleoside triphosphate hydrolases"/>
    <property type="match status" value="1"/>
</dbReference>
<feature type="compositionally biased region" description="Polar residues" evidence="1">
    <location>
        <begin position="282"/>
        <end position="320"/>
    </location>
</feature>
<keyword evidence="2" id="KW-0472">Membrane</keyword>